<name>A0A4V2X9D5_9BACT</name>
<evidence type="ECO:0000256" key="1">
    <source>
        <dbReference type="ARBA" id="ARBA00001526"/>
    </source>
</evidence>
<evidence type="ECO:0000256" key="7">
    <source>
        <dbReference type="PIRSR" id="PIRSR602137-50"/>
    </source>
</evidence>
<comment type="caution">
    <text evidence="11">The sequence shown here is derived from an EMBL/GenBank/DDBJ whole genome shotgun (WGS) entry which is preliminary data.</text>
</comment>
<gene>
    <name evidence="11" type="primary">blaOXA</name>
    <name evidence="11" type="ORF">EZE20_16310</name>
</gene>
<dbReference type="EC" id="3.5.2.6" evidence="3 8"/>
<dbReference type="GO" id="GO:0005886">
    <property type="term" value="C:plasma membrane"/>
    <property type="evidence" value="ECO:0007669"/>
    <property type="project" value="TreeGrafter"/>
</dbReference>
<dbReference type="NCBIfam" id="NF012161">
    <property type="entry name" value="bla_class_D_main"/>
    <property type="match status" value="1"/>
</dbReference>
<evidence type="ECO:0000256" key="6">
    <source>
        <dbReference type="ARBA" id="ARBA00023251"/>
    </source>
</evidence>
<dbReference type="OrthoDB" id="9762883at2"/>
<dbReference type="Proteomes" id="UP000295706">
    <property type="component" value="Unassembled WGS sequence"/>
</dbReference>
<comment type="similarity">
    <text evidence="2 8">Belongs to the class-D beta-lactamase family.</text>
</comment>
<dbReference type="AlphaFoldDB" id="A0A4V2X9D5"/>
<dbReference type="GO" id="GO:0017001">
    <property type="term" value="P:antibiotic catabolic process"/>
    <property type="evidence" value="ECO:0007669"/>
    <property type="project" value="InterPro"/>
</dbReference>
<dbReference type="GO" id="GO:0071555">
    <property type="term" value="P:cell wall organization"/>
    <property type="evidence" value="ECO:0007669"/>
    <property type="project" value="TreeGrafter"/>
</dbReference>
<dbReference type="SUPFAM" id="SSF56601">
    <property type="entry name" value="beta-lactamase/transpeptidase-like"/>
    <property type="match status" value="1"/>
</dbReference>
<evidence type="ECO:0000256" key="9">
    <source>
        <dbReference type="SAM" id="SignalP"/>
    </source>
</evidence>
<dbReference type="PANTHER" id="PTHR30627:SF6">
    <property type="entry name" value="BETA-LACTAMASE YBXI-RELATED"/>
    <property type="match status" value="1"/>
</dbReference>
<dbReference type="PROSITE" id="PS00337">
    <property type="entry name" value="BETA_LACTAMASE_D"/>
    <property type="match status" value="1"/>
</dbReference>
<dbReference type="GO" id="GO:0046677">
    <property type="term" value="P:response to antibiotic"/>
    <property type="evidence" value="ECO:0007669"/>
    <property type="project" value="UniProtKB-UniRule"/>
</dbReference>
<evidence type="ECO:0000313" key="11">
    <source>
        <dbReference type="EMBL" id="TDB63335.1"/>
    </source>
</evidence>
<evidence type="ECO:0000259" key="10">
    <source>
        <dbReference type="Pfam" id="PF00905"/>
    </source>
</evidence>
<feature type="domain" description="Penicillin-binding protein transpeptidase" evidence="10">
    <location>
        <begin position="48"/>
        <end position="259"/>
    </location>
</feature>
<feature type="signal peptide" evidence="9">
    <location>
        <begin position="1"/>
        <end position="20"/>
    </location>
</feature>
<organism evidence="11 12">
    <name type="scientific">Arundinibacter roseus</name>
    <dbReference type="NCBI Taxonomy" id="2070510"/>
    <lineage>
        <taxon>Bacteria</taxon>
        <taxon>Pseudomonadati</taxon>
        <taxon>Bacteroidota</taxon>
        <taxon>Cytophagia</taxon>
        <taxon>Cytophagales</taxon>
        <taxon>Spirosomataceae</taxon>
        <taxon>Arundinibacter</taxon>
    </lineage>
</organism>
<dbReference type="InterPro" id="IPR012338">
    <property type="entry name" value="Beta-lactam/transpept-like"/>
</dbReference>
<dbReference type="PANTHER" id="PTHR30627">
    <property type="entry name" value="PEPTIDOGLYCAN D,D-TRANSPEPTIDASE"/>
    <property type="match status" value="1"/>
</dbReference>
<feature type="active site" description="Acyl-ester intermediate" evidence="7">
    <location>
        <position position="67"/>
    </location>
</feature>
<dbReference type="GO" id="GO:0008800">
    <property type="term" value="F:beta-lactamase activity"/>
    <property type="evidence" value="ECO:0007669"/>
    <property type="project" value="UniProtKB-UniRule"/>
</dbReference>
<dbReference type="Gene3D" id="3.40.710.10">
    <property type="entry name" value="DD-peptidase/beta-lactamase superfamily"/>
    <property type="match status" value="1"/>
</dbReference>
<dbReference type="Pfam" id="PF00905">
    <property type="entry name" value="Transpeptidase"/>
    <property type="match status" value="1"/>
</dbReference>
<keyword evidence="12" id="KW-1185">Reference proteome</keyword>
<dbReference type="GO" id="GO:0008658">
    <property type="term" value="F:penicillin binding"/>
    <property type="evidence" value="ECO:0007669"/>
    <property type="project" value="InterPro"/>
</dbReference>
<keyword evidence="6 8" id="KW-0046">Antibiotic resistance</keyword>
<dbReference type="InterPro" id="IPR050515">
    <property type="entry name" value="Beta-lactam/transpept"/>
</dbReference>
<proteinExistence type="inferred from homology"/>
<accession>A0A4V2X9D5</accession>
<dbReference type="InterPro" id="IPR001460">
    <property type="entry name" value="PCN-bd_Tpept"/>
</dbReference>
<dbReference type="InterPro" id="IPR002137">
    <property type="entry name" value="Beta-lactam_class-D_AS"/>
</dbReference>
<dbReference type="EMBL" id="SMJU01000010">
    <property type="protein sequence ID" value="TDB63335.1"/>
    <property type="molecule type" value="Genomic_DNA"/>
</dbReference>
<evidence type="ECO:0000256" key="4">
    <source>
        <dbReference type="ARBA" id="ARBA00022729"/>
    </source>
</evidence>
<keyword evidence="4 9" id="KW-0732">Signal</keyword>
<feature type="chain" id="PRO_5020825543" description="Beta-lactamase" evidence="9">
    <location>
        <begin position="21"/>
        <end position="265"/>
    </location>
</feature>
<keyword evidence="5 8" id="KW-0378">Hydrolase</keyword>
<evidence type="ECO:0000256" key="2">
    <source>
        <dbReference type="ARBA" id="ARBA00007898"/>
    </source>
</evidence>
<evidence type="ECO:0000256" key="5">
    <source>
        <dbReference type="ARBA" id="ARBA00022801"/>
    </source>
</evidence>
<comment type="catalytic activity">
    <reaction evidence="1 8">
        <text>a beta-lactam + H2O = a substituted beta-amino acid</text>
        <dbReference type="Rhea" id="RHEA:20401"/>
        <dbReference type="ChEBI" id="CHEBI:15377"/>
        <dbReference type="ChEBI" id="CHEBI:35627"/>
        <dbReference type="ChEBI" id="CHEBI:140347"/>
        <dbReference type="EC" id="3.5.2.6"/>
    </reaction>
</comment>
<feature type="modified residue" description="N6-carboxylysine" evidence="7">
    <location>
        <position position="70"/>
    </location>
</feature>
<protein>
    <recommendedName>
        <fullName evidence="3 8">Beta-lactamase</fullName>
        <ecNumber evidence="3 8">3.5.2.6</ecNumber>
    </recommendedName>
</protein>
<evidence type="ECO:0000256" key="3">
    <source>
        <dbReference type="ARBA" id="ARBA00012865"/>
    </source>
</evidence>
<evidence type="ECO:0000313" key="12">
    <source>
        <dbReference type="Proteomes" id="UP000295706"/>
    </source>
</evidence>
<sequence>MILRIGAYLSLLLLTFPAWAQEKLPAAFDRFFEQAGFMGSFTLYDLQKNTYYTTNLNDFEKLTSPASTFKIPNSLIALETKVVRDQYEVLPWDGTAKWLKTWEKDHDMVQAYKNSTVWFYQEMARRIGEKKYTDFLKKFDYGNQDISSGLTTFWLGESLRISPKNQLDFLKKLHLETFPLSPRTYQIGKELMIEEKTDTYVLRAKTGWADTKPTHTGWYVGYIETKGNVYFFATRLYQPDAARKDNFGTARKSITRSILTELAIL</sequence>
<dbReference type="RefSeq" id="WP_132119601.1">
    <property type="nucleotide sequence ID" value="NZ_SMJU01000010.1"/>
</dbReference>
<evidence type="ECO:0000256" key="8">
    <source>
        <dbReference type="RuleBase" id="RU361140"/>
    </source>
</evidence>
<reference evidence="11 12" key="1">
    <citation type="submission" date="2019-02" db="EMBL/GenBank/DDBJ databases">
        <title>Arundinibacter roseus gen. nov., sp. nov., a new member of the family Cytophagaceae.</title>
        <authorList>
            <person name="Szuroczki S."/>
            <person name="Khayer B."/>
            <person name="Sproer C."/>
            <person name="Toumi M."/>
            <person name="Szabo A."/>
            <person name="Felfoldi T."/>
            <person name="Schumann P."/>
            <person name="Toth E."/>
        </authorList>
    </citation>
    <scope>NUCLEOTIDE SEQUENCE [LARGE SCALE GENOMIC DNA]</scope>
    <source>
        <strain evidence="11 12">DMA-k-7a</strain>
    </source>
</reference>